<dbReference type="RefSeq" id="WP_157460685.1">
    <property type="nucleotide sequence ID" value="NZ_WQLB01000031.1"/>
</dbReference>
<gene>
    <name evidence="2" type="ORF">GO986_17965</name>
</gene>
<protein>
    <recommendedName>
        <fullName evidence="1">Ryanodine receptor Ryr domain-containing protein</fullName>
    </recommendedName>
</protein>
<dbReference type="Pfam" id="PF02026">
    <property type="entry name" value="RyR"/>
    <property type="match status" value="1"/>
</dbReference>
<keyword evidence="3" id="KW-1185">Reference proteome</keyword>
<name>A0A7C9M8J9_9DEIO</name>
<evidence type="ECO:0000259" key="1">
    <source>
        <dbReference type="Pfam" id="PF02026"/>
    </source>
</evidence>
<proteinExistence type="predicted"/>
<dbReference type="EMBL" id="WQLB01000031">
    <property type="protein sequence ID" value="MVN88625.1"/>
    <property type="molecule type" value="Genomic_DNA"/>
</dbReference>
<dbReference type="AlphaFoldDB" id="A0A7C9M8J9"/>
<dbReference type="Gene3D" id="6.20.350.10">
    <property type="match status" value="1"/>
</dbReference>
<accession>A0A7C9M8J9</accession>
<organism evidence="2 3">
    <name type="scientific">Deinococcus arboris</name>
    <dbReference type="NCBI Taxonomy" id="2682977"/>
    <lineage>
        <taxon>Bacteria</taxon>
        <taxon>Thermotogati</taxon>
        <taxon>Deinococcota</taxon>
        <taxon>Deinococci</taxon>
        <taxon>Deinococcales</taxon>
        <taxon>Deinococcaceae</taxon>
        <taxon>Deinococcus</taxon>
    </lineage>
</organism>
<dbReference type="Proteomes" id="UP000483286">
    <property type="component" value="Unassembled WGS sequence"/>
</dbReference>
<reference evidence="2 3" key="1">
    <citation type="submission" date="2019-12" db="EMBL/GenBank/DDBJ databases">
        <title>Deinococcus sp. HMF7620 Genome sequencing and assembly.</title>
        <authorList>
            <person name="Kang H."/>
            <person name="Kim H."/>
            <person name="Joh K."/>
        </authorList>
    </citation>
    <scope>NUCLEOTIDE SEQUENCE [LARGE SCALE GENOMIC DNA]</scope>
    <source>
        <strain evidence="2 3">HMF7620</strain>
    </source>
</reference>
<sequence>MTLILTLAALAHEANRHYCASIGDTSQVPWDAAPDWQKDSAVKGIEGALAGNTPAQQHESWMAEKVATGWVYGDAKDPDAKTHPCLVPYDQLPDDQKRKDHLYSAVVKAAHGALTADLTPRATTASLQRPSIGRQVHYVLADGQHRAATVVNAWPTSAQNTICNLTVYLDGCNDLNCADASQPASGKCHPFLVPPGANNRIPGVLTVGSAHQDEDTRAPGTWHWPERV</sequence>
<comment type="caution">
    <text evidence="2">The sequence shown here is derived from an EMBL/GenBank/DDBJ whole genome shotgun (WGS) entry which is preliminary data.</text>
</comment>
<evidence type="ECO:0000313" key="3">
    <source>
        <dbReference type="Proteomes" id="UP000483286"/>
    </source>
</evidence>
<dbReference type="InterPro" id="IPR003032">
    <property type="entry name" value="Ryanodine_rcpt"/>
</dbReference>
<feature type="domain" description="Ryanodine receptor Ryr" evidence="1">
    <location>
        <begin position="55"/>
        <end position="101"/>
    </location>
</feature>
<evidence type="ECO:0000313" key="2">
    <source>
        <dbReference type="EMBL" id="MVN88625.1"/>
    </source>
</evidence>